<protein>
    <submittedName>
        <fullName evidence="1">Uncharacterized protein</fullName>
    </submittedName>
</protein>
<evidence type="ECO:0000313" key="2">
    <source>
        <dbReference type="Proteomes" id="UP000031760"/>
    </source>
</evidence>
<dbReference type="AlphaFoldDB" id="W8VW55"/>
<dbReference type="KEGG" id="nmf:NMS_2024"/>
<dbReference type="EMBL" id="AP014548">
    <property type="protein sequence ID" value="BAO56033.1"/>
    <property type="molecule type" value="Genomic_DNA"/>
</dbReference>
<sequence>MPVMKSSNEEFLSKVEKIVQVEDVNIGFESGTKNGKSFLGFTIQINDPNLNIGEEQKTQSLADEIERVVNQEILNLNEYDLYKVIFTSKEIDGSIEKRRQIIITKML</sequence>
<evidence type="ECO:0000313" key="1">
    <source>
        <dbReference type="EMBL" id="BAO56033.1"/>
    </source>
</evidence>
<organism evidence="1 2">
    <name type="scientific">Nonlabens marinus S1-08</name>
    <dbReference type="NCBI Taxonomy" id="1454201"/>
    <lineage>
        <taxon>Bacteria</taxon>
        <taxon>Pseudomonadati</taxon>
        <taxon>Bacteroidota</taxon>
        <taxon>Flavobacteriia</taxon>
        <taxon>Flavobacteriales</taxon>
        <taxon>Flavobacteriaceae</taxon>
        <taxon>Nonlabens</taxon>
    </lineage>
</organism>
<keyword evidence="2" id="KW-1185">Reference proteome</keyword>
<dbReference type="HOGENOM" id="CLU_2207297_0_0_10"/>
<dbReference type="STRING" id="1454201.NMS_2024"/>
<reference evidence="1 2" key="1">
    <citation type="journal article" date="2014" name="Proc. Natl. Acad. Sci. U.S.A.">
        <title>Functional characterization of flavobacteria rhodopsins reveals a unique class of light-driven chloride pump in bacteria.</title>
        <authorList>
            <person name="Yoshizawa S."/>
            <person name="Kumagai Y."/>
            <person name="Kim H."/>
            <person name="Ogura Y."/>
            <person name="Hayashi T."/>
            <person name="Iwasaki W."/>
            <person name="DeLong E.F."/>
            <person name="Kogure K."/>
        </authorList>
    </citation>
    <scope>NUCLEOTIDE SEQUENCE [LARGE SCALE GENOMIC DNA]</scope>
    <source>
        <strain evidence="1 2">S1-08</strain>
    </source>
</reference>
<proteinExistence type="predicted"/>
<dbReference type="Proteomes" id="UP000031760">
    <property type="component" value="Chromosome"/>
</dbReference>
<gene>
    <name evidence="1" type="ORF">NMS_2024</name>
</gene>
<accession>W8VW55</accession>
<name>W8VW55_9FLAO</name>